<dbReference type="InterPro" id="IPR015867">
    <property type="entry name" value="N-reg_PII/ATP_PRibTrfase_C"/>
</dbReference>
<evidence type="ECO:0000313" key="2">
    <source>
        <dbReference type="Proteomes" id="UP000594464"/>
    </source>
</evidence>
<sequence>MSTMQLHPMKEIKIIVEGEHLHFVTDVLDRIKASGYTIFNDISGKGHHGFHEGHLMFNDTSSLQMIITVVPEGKLNPILSGLKPFLERHSGSLFVSESSVLRRDHFDSEES</sequence>
<dbReference type="Proteomes" id="UP000594464">
    <property type="component" value="Chromosome"/>
</dbReference>
<dbReference type="InterPro" id="IPR011322">
    <property type="entry name" value="N-reg_PII-like_a/b"/>
</dbReference>
<accession>A0A7T0C393</accession>
<proteinExistence type="predicted"/>
<dbReference type="AlphaFoldDB" id="A0A7T0C393"/>
<dbReference type="GO" id="GO:0006808">
    <property type="term" value="P:regulation of nitrogen utilization"/>
    <property type="evidence" value="ECO:0007669"/>
    <property type="project" value="InterPro"/>
</dbReference>
<dbReference type="GO" id="GO:0030234">
    <property type="term" value="F:enzyme regulator activity"/>
    <property type="evidence" value="ECO:0007669"/>
    <property type="project" value="InterPro"/>
</dbReference>
<dbReference type="KEGG" id="nva:G3M78_09950"/>
<gene>
    <name evidence="1" type="ORF">G3M78_09950</name>
</gene>
<dbReference type="Gene3D" id="3.30.70.120">
    <property type="match status" value="1"/>
</dbReference>
<organism evidence="1 2">
    <name type="scientific">Candidatus Nitrohelix vancouverensis</name>
    <dbReference type="NCBI Taxonomy" id="2705534"/>
    <lineage>
        <taxon>Bacteria</taxon>
        <taxon>Pseudomonadati</taxon>
        <taxon>Nitrospinota/Tectimicrobiota group</taxon>
        <taxon>Nitrospinota</taxon>
        <taxon>Nitrospinia</taxon>
        <taxon>Nitrospinales</taxon>
        <taxon>Nitrospinaceae</taxon>
        <taxon>Candidatus Nitrohelix</taxon>
    </lineage>
</organism>
<evidence type="ECO:0000313" key="1">
    <source>
        <dbReference type="EMBL" id="QPJ65698.1"/>
    </source>
</evidence>
<dbReference type="InterPro" id="IPR002187">
    <property type="entry name" value="N-reg_PII"/>
</dbReference>
<reference evidence="2" key="1">
    <citation type="submission" date="2020-02" db="EMBL/GenBank/DDBJ databases">
        <title>Genomic and physiological characterization of two novel Nitrospinaceae genera.</title>
        <authorList>
            <person name="Mueller A.J."/>
            <person name="Jung M.-Y."/>
            <person name="Strachan C.R."/>
            <person name="Herbold C.W."/>
            <person name="Kirkegaard R.H."/>
            <person name="Daims H."/>
        </authorList>
    </citation>
    <scope>NUCLEOTIDE SEQUENCE [LARGE SCALE GENOMIC DNA]</scope>
</reference>
<dbReference type="Pfam" id="PF00543">
    <property type="entry name" value="P-II"/>
    <property type="match status" value="1"/>
</dbReference>
<dbReference type="EMBL" id="CP048620">
    <property type="protein sequence ID" value="QPJ65698.1"/>
    <property type="molecule type" value="Genomic_DNA"/>
</dbReference>
<dbReference type="SUPFAM" id="SSF54913">
    <property type="entry name" value="GlnB-like"/>
    <property type="match status" value="1"/>
</dbReference>
<name>A0A7T0C393_9BACT</name>
<dbReference type="PROSITE" id="PS51343">
    <property type="entry name" value="PII_GLNB_DOM"/>
    <property type="match status" value="1"/>
</dbReference>
<protein>
    <submittedName>
        <fullName evidence="1">P-II family nitrogen regulator</fullName>
    </submittedName>
</protein>